<dbReference type="SMART" id="SM00387">
    <property type="entry name" value="HATPase_c"/>
    <property type="match status" value="1"/>
</dbReference>
<dbReference type="SUPFAM" id="SSF48452">
    <property type="entry name" value="TPR-like"/>
    <property type="match status" value="1"/>
</dbReference>
<dbReference type="CDD" id="cd16917">
    <property type="entry name" value="HATPase_UhpB-NarQ-NarX-like"/>
    <property type="match status" value="1"/>
</dbReference>
<evidence type="ECO:0000259" key="2">
    <source>
        <dbReference type="PROSITE" id="PS50109"/>
    </source>
</evidence>
<feature type="domain" description="Histidine kinase" evidence="2">
    <location>
        <begin position="1141"/>
        <end position="1328"/>
    </location>
</feature>
<accession>A0A918Q0P7</accession>
<dbReference type="GO" id="GO:0016020">
    <property type="term" value="C:membrane"/>
    <property type="evidence" value="ECO:0007669"/>
    <property type="project" value="InterPro"/>
</dbReference>
<reference evidence="3" key="2">
    <citation type="submission" date="2020-09" db="EMBL/GenBank/DDBJ databases">
        <authorList>
            <person name="Sun Q."/>
            <person name="Kim S."/>
        </authorList>
    </citation>
    <scope>NUCLEOTIDE SEQUENCE</scope>
    <source>
        <strain evidence="3">KCTC 12368</strain>
    </source>
</reference>
<gene>
    <name evidence="3" type="ORF">GCM10007049_22120</name>
</gene>
<dbReference type="InterPro" id="IPR003018">
    <property type="entry name" value="GAF"/>
</dbReference>
<keyword evidence="1" id="KW-0175">Coiled coil</keyword>
<dbReference type="Gene3D" id="3.30.450.40">
    <property type="match status" value="1"/>
</dbReference>
<dbReference type="PROSITE" id="PS50109">
    <property type="entry name" value="HIS_KIN"/>
    <property type="match status" value="1"/>
</dbReference>
<dbReference type="GO" id="GO:0000155">
    <property type="term" value="F:phosphorelay sensor kinase activity"/>
    <property type="evidence" value="ECO:0007669"/>
    <property type="project" value="InterPro"/>
</dbReference>
<dbReference type="Pfam" id="PF07730">
    <property type="entry name" value="HisKA_3"/>
    <property type="match status" value="1"/>
</dbReference>
<keyword evidence="4" id="KW-1185">Reference proteome</keyword>
<dbReference type="Gene3D" id="3.30.565.10">
    <property type="entry name" value="Histidine kinase-like ATPase, C-terminal domain"/>
    <property type="match status" value="1"/>
</dbReference>
<dbReference type="SUPFAM" id="SSF55874">
    <property type="entry name" value="ATPase domain of HSP90 chaperone/DNA topoisomerase II/histidine kinase"/>
    <property type="match status" value="1"/>
</dbReference>
<dbReference type="GO" id="GO:0046983">
    <property type="term" value="F:protein dimerization activity"/>
    <property type="evidence" value="ECO:0007669"/>
    <property type="project" value="InterPro"/>
</dbReference>
<dbReference type="InterPro" id="IPR041664">
    <property type="entry name" value="AAA_16"/>
</dbReference>
<dbReference type="Pfam" id="PF01590">
    <property type="entry name" value="GAF"/>
    <property type="match status" value="1"/>
</dbReference>
<dbReference type="InterPro" id="IPR053159">
    <property type="entry name" value="Hybrid_Histidine_Kinase"/>
</dbReference>
<protein>
    <recommendedName>
        <fullName evidence="2">Histidine kinase domain-containing protein</fullName>
    </recommendedName>
</protein>
<reference evidence="3" key="1">
    <citation type="journal article" date="2014" name="Int. J. Syst. Evol. Microbiol.">
        <title>Complete genome sequence of Corynebacterium casei LMG S-19264T (=DSM 44701T), isolated from a smear-ripened cheese.</title>
        <authorList>
            <consortium name="US DOE Joint Genome Institute (JGI-PGF)"/>
            <person name="Walter F."/>
            <person name="Albersmeier A."/>
            <person name="Kalinowski J."/>
            <person name="Ruckert C."/>
        </authorList>
    </citation>
    <scope>NUCLEOTIDE SEQUENCE</scope>
    <source>
        <strain evidence="3">KCTC 12368</strain>
    </source>
</reference>
<dbReference type="PANTHER" id="PTHR43642">
    <property type="entry name" value="HYBRID SIGNAL TRANSDUCTION HISTIDINE KINASE G"/>
    <property type="match status" value="1"/>
</dbReference>
<dbReference type="PANTHER" id="PTHR43642:SF1">
    <property type="entry name" value="HYBRID SIGNAL TRANSDUCTION HISTIDINE KINASE G"/>
    <property type="match status" value="1"/>
</dbReference>
<dbReference type="InterPro" id="IPR005467">
    <property type="entry name" value="His_kinase_dom"/>
</dbReference>
<dbReference type="SUPFAM" id="SSF55781">
    <property type="entry name" value="GAF domain-like"/>
    <property type="match status" value="1"/>
</dbReference>
<dbReference type="InterPro" id="IPR011990">
    <property type="entry name" value="TPR-like_helical_dom_sf"/>
</dbReference>
<evidence type="ECO:0000256" key="1">
    <source>
        <dbReference type="SAM" id="Coils"/>
    </source>
</evidence>
<evidence type="ECO:0000313" key="4">
    <source>
        <dbReference type="Proteomes" id="UP000619457"/>
    </source>
</evidence>
<organism evidence="3 4">
    <name type="scientific">Echinicola pacifica</name>
    <dbReference type="NCBI Taxonomy" id="346377"/>
    <lineage>
        <taxon>Bacteria</taxon>
        <taxon>Pseudomonadati</taxon>
        <taxon>Bacteroidota</taxon>
        <taxon>Cytophagia</taxon>
        <taxon>Cytophagales</taxon>
        <taxon>Cyclobacteriaceae</taxon>
        <taxon>Echinicola</taxon>
    </lineage>
</organism>
<proteinExistence type="predicted"/>
<dbReference type="InterPro" id="IPR011712">
    <property type="entry name" value="Sig_transdc_His_kin_sub3_dim/P"/>
</dbReference>
<dbReference type="EMBL" id="BMWX01000003">
    <property type="protein sequence ID" value="GGZ28702.1"/>
    <property type="molecule type" value="Genomic_DNA"/>
</dbReference>
<dbReference type="Proteomes" id="UP000619457">
    <property type="component" value="Unassembled WGS sequence"/>
</dbReference>
<dbReference type="SUPFAM" id="SSF52540">
    <property type="entry name" value="P-loop containing nucleoside triphosphate hydrolases"/>
    <property type="match status" value="1"/>
</dbReference>
<dbReference type="Pfam" id="PF13191">
    <property type="entry name" value="AAA_16"/>
    <property type="match status" value="1"/>
</dbReference>
<sequence>MVITGPSGIGKSHLLHKHLDAYADSFVLIEMNHLPQQVSLPYAGIKRGIGEYLRNLYKELPQAEFKRFSLALHQGLGAHLPLLYEYVPELNLLAESLEISVNPSPKVENQLYRLFRLLLEFFTDYFDKPLLLFTNNLQWTDRSGIKLLHFLLTSISPEKTLWLATCRDNKEDVERLNTLLERLEHQAKNIETLPLTGFGPSQSTQYLEEILEGPIAAELSQVLYETSLGNPSYMQVLVDSLKANGLLSRKNGTWQGEASKISAQYEGQNSQKVIYERFSNLESSTKTLLFWLACGGNPYLSQIKASEILGEEVLFPAIKEGIDSGLVLLENNNAIRFSENHLGELIYQQIPESDKSLLHYRIGIQLLDQPDPAVPSTLRSLAVQHLNQSRALFGEQRSIEELVRLNIEVAGSYKFDGAYEQARHSLQVAEDLMLKSPWTKFKNQSWQVALERARIEYQLGEYDLAEIYLDRILERPLDPSRRAEAFILKITINNHLGRYRKVITILKEALAELGLNIPDSEQELLQVIQSLSPTIHDYGIHRSVPSGVLSTDERMILRLLYVGGMALHHTSDTLMTWAASQIIIRAAKSATEGVMAIGYVSYGRMTIISGDIDKGFMLGQYGLTHNKSMNDQEYRCRVYGVYAFYISPWKQPFINSMPLLEEGMEAGRKVGDLIGLYILKTHLFNLHFIAGLPLGSLMEFTFEESYPGMELTYYITHYQKSLVKFLLGDSPYFAIPRQQPSWLAAKLTIQEERFYRNHVWARYYLLFGHYEQAFHCAEEANNNRKLQEGSPLVPANLSLLALSLTLNWHNIDEVRQKKHINSLQQLLDQLNRWRKHAPQNYRSAYYLLLAEWKRIHGEAQKEVEETYQKSIASADHSLSDRAMAHEAYARYLLAGGKIKPGLKALNTAIESYSEWEAHAKVRQLTLQFRGILAKNNHWNYPDIESIQRELSGDLQLSPLRQKLMNMLLRIAGADRVVLEWIENKGEVIDHQSKRLLSSMEYPDKYPAGLMMMCHRSQSPLIVSQLDTERGFSEVRQLQEKGVKSFLILPISLNSYLTMVIYLEYSLATIPMEGDLIRWITLTANQGGLIIENARTHEKTLLLNEEIRSEIAEKQALVTMVEKQKNSHLRDIIKTQEEERKRIAGELHDSLGSLLSTIRMQLQHAPNPEANFTSDTLGRMDEAIEEVRRIAHNMSPVSLTRFGLASALQTLTEQLNQSPQMEASLQVLGIQERLEEQLELTLYRICQELVQNVLKHAEATSIHLQIIRHPQSLNLTVEDNGKGMDMNSLSLGLGLEGIRAKVKMLEGEFDIESQPGRGCLAVIDIPISD</sequence>
<dbReference type="InterPro" id="IPR027417">
    <property type="entry name" value="P-loop_NTPase"/>
</dbReference>
<dbReference type="InterPro" id="IPR029016">
    <property type="entry name" value="GAF-like_dom_sf"/>
</dbReference>
<dbReference type="InterPro" id="IPR003594">
    <property type="entry name" value="HATPase_dom"/>
</dbReference>
<dbReference type="Pfam" id="PF02518">
    <property type="entry name" value="HATPase_c"/>
    <property type="match status" value="1"/>
</dbReference>
<name>A0A918Q0P7_9BACT</name>
<evidence type="ECO:0000313" key="3">
    <source>
        <dbReference type="EMBL" id="GGZ28702.1"/>
    </source>
</evidence>
<dbReference type="InterPro" id="IPR036890">
    <property type="entry name" value="HATPase_C_sf"/>
</dbReference>
<feature type="coiled-coil region" evidence="1">
    <location>
        <begin position="166"/>
        <end position="193"/>
    </location>
</feature>
<dbReference type="Gene3D" id="1.20.5.1930">
    <property type="match status" value="1"/>
</dbReference>
<dbReference type="Gene3D" id="1.25.40.10">
    <property type="entry name" value="Tetratricopeptide repeat domain"/>
    <property type="match status" value="1"/>
</dbReference>
<comment type="caution">
    <text evidence="3">The sequence shown here is derived from an EMBL/GenBank/DDBJ whole genome shotgun (WGS) entry which is preliminary data.</text>
</comment>